<sequence length="82" mass="9423">MFDYTSGAPLDEPPHYKFNNVDELKKFAQTWGQAHAYRLPVSKSKAGKNIYMDCSLSGEDPRPAGVERIRESKNRRCNCPFR</sequence>
<evidence type="ECO:0000313" key="2">
    <source>
        <dbReference type="Proteomes" id="UP000054564"/>
    </source>
</evidence>
<name>A0A0L0UR36_9BASI</name>
<proteinExistence type="predicted"/>
<dbReference type="EMBL" id="AJIL01000343">
    <property type="protein sequence ID" value="KNE89503.1"/>
    <property type="molecule type" value="Genomic_DNA"/>
</dbReference>
<keyword evidence="2" id="KW-1185">Reference proteome</keyword>
<dbReference type="Proteomes" id="UP000054564">
    <property type="component" value="Unassembled WGS sequence"/>
</dbReference>
<protein>
    <submittedName>
        <fullName evidence="1">Uncharacterized protein</fullName>
    </submittedName>
</protein>
<reference evidence="2" key="1">
    <citation type="submission" date="2014-03" db="EMBL/GenBank/DDBJ databases">
        <title>The Genome Sequence of Puccinia striiformis f. sp. tritici PST-78.</title>
        <authorList>
            <consortium name="The Broad Institute Genome Sequencing Platform"/>
            <person name="Cuomo C."/>
            <person name="Hulbert S."/>
            <person name="Chen X."/>
            <person name="Walker B."/>
            <person name="Young S.K."/>
            <person name="Zeng Q."/>
            <person name="Gargeya S."/>
            <person name="Fitzgerald M."/>
            <person name="Haas B."/>
            <person name="Abouelleil A."/>
            <person name="Alvarado L."/>
            <person name="Arachchi H.M."/>
            <person name="Berlin A.M."/>
            <person name="Chapman S.B."/>
            <person name="Goldberg J."/>
            <person name="Griggs A."/>
            <person name="Gujja S."/>
            <person name="Hansen M."/>
            <person name="Howarth C."/>
            <person name="Imamovic A."/>
            <person name="Larimer J."/>
            <person name="McCowan C."/>
            <person name="Montmayeur A."/>
            <person name="Murphy C."/>
            <person name="Neiman D."/>
            <person name="Pearson M."/>
            <person name="Priest M."/>
            <person name="Roberts A."/>
            <person name="Saif S."/>
            <person name="Shea T."/>
            <person name="Sisk P."/>
            <person name="Sykes S."/>
            <person name="Wortman J."/>
            <person name="Nusbaum C."/>
            <person name="Birren B."/>
        </authorList>
    </citation>
    <scope>NUCLEOTIDE SEQUENCE [LARGE SCALE GENOMIC DNA]</scope>
    <source>
        <strain evidence="2">race PST-78</strain>
    </source>
</reference>
<feature type="non-terminal residue" evidence="1">
    <location>
        <position position="82"/>
    </location>
</feature>
<dbReference type="OrthoDB" id="10538451at2759"/>
<accession>A0A0L0UR36</accession>
<evidence type="ECO:0000313" key="1">
    <source>
        <dbReference type="EMBL" id="KNE89503.1"/>
    </source>
</evidence>
<comment type="caution">
    <text evidence="1">The sequence shown here is derived from an EMBL/GenBank/DDBJ whole genome shotgun (WGS) entry which is preliminary data.</text>
</comment>
<organism evidence="1 2">
    <name type="scientific">Puccinia striiformis f. sp. tritici PST-78</name>
    <dbReference type="NCBI Taxonomy" id="1165861"/>
    <lineage>
        <taxon>Eukaryota</taxon>
        <taxon>Fungi</taxon>
        <taxon>Dikarya</taxon>
        <taxon>Basidiomycota</taxon>
        <taxon>Pucciniomycotina</taxon>
        <taxon>Pucciniomycetes</taxon>
        <taxon>Pucciniales</taxon>
        <taxon>Pucciniaceae</taxon>
        <taxon>Puccinia</taxon>
    </lineage>
</organism>
<gene>
    <name evidence="1" type="ORF">PSTG_17032</name>
</gene>
<dbReference type="AlphaFoldDB" id="A0A0L0UR36"/>